<evidence type="ECO:0000313" key="13">
    <source>
        <dbReference type="Proteomes" id="UP000324907"/>
    </source>
</evidence>
<dbReference type="EMBL" id="VLTO01000088">
    <property type="protein sequence ID" value="KAA0166361.1"/>
    <property type="molecule type" value="Genomic_DNA"/>
</dbReference>
<dbReference type="Gene3D" id="3.40.50.1820">
    <property type="entry name" value="alpha/beta hydrolase"/>
    <property type="match status" value="1"/>
</dbReference>
<evidence type="ECO:0000256" key="1">
    <source>
        <dbReference type="ARBA" id="ARBA00011079"/>
    </source>
</evidence>
<dbReference type="GO" id="GO:0006508">
    <property type="term" value="P:proteolysis"/>
    <property type="evidence" value="ECO:0007669"/>
    <property type="project" value="UniProtKB-KW"/>
</dbReference>
<evidence type="ECO:0000256" key="6">
    <source>
        <dbReference type="SAM" id="SignalP"/>
    </source>
</evidence>
<evidence type="ECO:0000313" key="10">
    <source>
        <dbReference type="EMBL" id="KAA0169440.1"/>
    </source>
</evidence>
<name>A0A5A8E064_CAFRO</name>
<comment type="caution">
    <text evidence="10">The sequence shown here is derived from an EMBL/GenBank/DDBJ whole genome shotgun (WGS) entry which is preliminary data.</text>
</comment>
<dbReference type="EMBL" id="VLTM01000007">
    <property type="protein sequence ID" value="KAA0166892.1"/>
    <property type="molecule type" value="Genomic_DNA"/>
</dbReference>
<gene>
    <name evidence="8" type="ORF">FNF27_07523</name>
    <name evidence="10" type="ORF">FNF28_02052</name>
    <name evidence="7" type="ORF">FNF29_02780</name>
    <name evidence="9" type="ORF">FNF31_01267</name>
</gene>
<keyword evidence="3 6" id="KW-0732">Signal</keyword>
<protein>
    <recommendedName>
        <fullName evidence="15">Serine aminopeptidase S33 domain-containing protein</fullName>
    </recommendedName>
</protein>
<dbReference type="InterPro" id="IPR042269">
    <property type="entry name" value="Ser_carbopepase_S28_SKS"/>
</dbReference>
<dbReference type="Proteomes" id="UP000323011">
    <property type="component" value="Unassembled WGS sequence"/>
</dbReference>
<dbReference type="Proteomes" id="UP000322899">
    <property type="component" value="Unassembled WGS sequence"/>
</dbReference>
<dbReference type="EMBL" id="VLTN01000013">
    <property type="protein sequence ID" value="KAA0154160.1"/>
    <property type="molecule type" value="Genomic_DNA"/>
</dbReference>
<evidence type="ECO:0000313" key="12">
    <source>
        <dbReference type="Proteomes" id="UP000323011"/>
    </source>
</evidence>
<organism evidence="10 13">
    <name type="scientific">Cafeteria roenbergensis</name>
    <name type="common">Marine flagellate</name>
    <dbReference type="NCBI Taxonomy" id="33653"/>
    <lineage>
        <taxon>Eukaryota</taxon>
        <taxon>Sar</taxon>
        <taxon>Stramenopiles</taxon>
        <taxon>Bigyra</taxon>
        <taxon>Opalozoa</taxon>
        <taxon>Bicosoecida</taxon>
        <taxon>Cafeteriaceae</taxon>
        <taxon>Cafeteria</taxon>
    </lineage>
</organism>
<dbReference type="SUPFAM" id="SSF53474">
    <property type="entry name" value="alpha/beta-Hydrolases"/>
    <property type="match status" value="1"/>
</dbReference>
<dbReference type="Gene3D" id="1.20.120.980">
    <property type="entry name" value="Serine carboxypeptidase S28, SKS domain"/>
    <property type="match status" value="1"/>
</dbReference>
<accession>A0A5A8E064</accession>
<evidence type="ECO:0000313" key="7">
    <source>
        <dbReference type="EMBL" id="KAA0154160.1"/>
    </source>
</evidence>
<dbReference type="AlphaFoldDB" id="A0A5A8E064"/>
<evidence type="ECO:0000313" key="14">
    <source>
        <dbReference type="Proteomes" id="UP000325113"/>
    </source>
</evidence>
<evidence type="ECO:0000313" key="9">
    <source>
        <dbReference type="EMBL" id="KAA0166892.1"/>
    </source>
</evidence>
<proteinExistence type="inferred from homology"/>
<sequence length="476" mass="48980">MLAFLVLAGLATASGWSSRGTVQQPLNHSRHDSETFAQRFLVNDTFRAGASAPVFLMVGGENDIETWASILGGQVFDLAQQFGASVVALEHRGFGMSTLVGDSLADLSALSVGQAVRDVFSFYDQAVGHLGLAPRDAPWVAFGCSYSGLVAAFAAQPEGGGRGGVGRASPLAGVVASSAPLRAQTRFDNYTNALMLAMADPAAGGSARCGAAVQASLAAGAALVAEGTRGWEELAAGWGFCSAPTSLIDAQWAWRFVTEYTLGFQFVQESRGGIISYACAKALGAGPAALAPVAAILNVSSQGQCVDAAPLADFVRELRNTTVAPSESARQYTWLKCTELGWFHTCDAPDGCTAAGAAPAAGGGPLPLSLFQTLCMDALGIGPGAQAAAGAALNERFGGTAPPGREDGRVQYVTGDADPWRFLGADPQASFSPPVVRVEGGWHCSDMDPLSPYTPAPVRAARASVRASVARFLSSP</sequence>
<reference evidence="11 12" key="1">
    <citation type="submission" date="2019-07" db="EMBL/GenBank/DDBJ databases">
        <title>Genomes of Cafeteria roenbergensis.</title>
        <authorList>
            <person name="Fischer M.G."/>
            <person name="Hackl T."/>
            <person name="Roman M."/>
        </authorList>
    </citation>
    <scope>NUCLEOTIDE SEQUENCE [LARGE SCALE GENOMIC DNA]</scope>
    <source>
        <strain evidence="7 12">BVI</strain>
        <strain evidence="9 14">Cflag</strain>
        <strain evidence="8 11">E4-10P</strain>
        <strain evidence="10 13">RCC970-E3</strain>
    </source>
</reference>
<feature type="signal peptide" evidence="6">
    <location>
        <begin position="1"/>
        <end position="15"/>
    </location>
</feature>
<keyword evidence="4" id="KW-0378">Hydrolase</keyword>
<evidence type="ECO:0000256" key="5">
    <source>
        <dbReference type="ARBA" id="ARBA00023180"/>
    </source>
</evidence>
<comment type="similarity">
    <text evidence="1">Belongs to the peptidase S28 family.</text>
</comment>
<dbReference type="OMA" id="ARICSKM"/>
<dbReference type="EMBL" id="VLTL01000022">
    <property type="protein sequence ID" value="KAA0169440.1"/>
    <property type="molecule type" value="Genomic_DNA"/>
</dbReference>
<keyword evidence="2" id="KW-0645">Protease</keyword>
<evidence type="ECO:0000256" key="4">
    <source>
        <dbReference type="ARBA" id="ARBA00022801"/>
    </source>
</evidence>
<keyword evidence="5" id="KW-0325">Glycoprotein</keyword>
<feature type="chain" id="PRO_5036136871" description="Serine aminopeptidase S33 domain-containing protein" evidence="6">
    <location>
        <begin position="16"/>
        <end position="476"/>
    </location>
</feature>
<evidence type="ECO:0000256" key="3">
    <source>
        <dbReference type="ARBA" id="ARBA00022729"/>
    </source>
</evidence>
<dbReference type="OrthoDB" id="1735038at2759"/>
<dbReference type="PANTHER" id="PTHR11010">
    <property type="entry name" value="PROTEASE S28 PRO-X CARBOXYPEPTIDASE-RELATED"/>
    <property type="match status" value="1"/>
</dbReference>
<dbReference type="Proteomes" id="UP000325113">
    <property type="component" value="Unassembled WGS sequence"/>
</dbReference>
<dbReference type="InterPro" id="IPR029058">
    <property type="entry name" value="AB_hydrolase_fold"/>
</dbReference>
<dbReference type="Pfam" id="PF05577">
    <property type="entry name" value="Peptidase_S28"/>
    <property type="match status" value="1"/>
</dbReference>
<dbReference type="Proteomes" id="UP000324907">
    <property type="component" value="Unassembled WGS sequence"/>
</dbReference>
<dbReference type="GO" id="GO:0005768">
    <property type="term" value="C:endosome"/>
    <property type="evidence" value="ECO:0007669"/>
    <property type="project" value="TreeGrafter"/>
</dbReference>
<evidence type="ECO:0000313" key="11">
    <source>
        <dbReference type="Proteomes" id="UP000322899"/>
    </source>
</evidence>
<evidence type="ECO:0008006" key="15">
    <source>
        <dbReference type="Google" id="ProtNLM"/>
    </source>
</evidence>
<dbReference type="GO" id="GO:0005764">
    <property type="term" value="C:lysosome"/>
    <property type="evidence" value="ECO:0007669"/>
    <property type="project" value="TreeGrafter"/>
</dbReference>
<dbReference type="GO" id="GO:0070008">
    <property type="term" value="F:serine-type exopeptidase activity"/>
    <property type="evidence" value="ECO:0007669"/>
    <property type="project" value="InterPro"/>
</dbReference>
<evidence type="ECO:0000313" key="8">
    <source>
        <dbReference type="EMBL" id="KAA0166361.1"/>
    </source>
</evidence>
<keyword evidence="12" id="KW-1185">Reference proteome</keyword>
<evidence type="ECO:0000256" key="2">
    <source>
        <dbReference type="ARBA" id="ARBA00022670"/>
    </source>
</evidence>
<dbReference type="PANTHER" id="PTHR11010:SF11">
    <property type="entry name" value="THYMUS-SPECIFIC SERINE PROTEASE"/>
    <property type="match status" value="1"/>
</dbReference>
<dbReference type="InterPro" id="IPR008758">
    <property type="entry name" value="Peptidase_S28"/>
</dbReference>
<dbReference type="GO" id="GO:0008239">
    <property type="term" value="F:dipeptidyl-peptidase activity"/>
    <property type="evidence" value="ECO:0007669"/>
    <property type="project" value="TreeGrafter"/>
</dbReference>